<protein>
    <submittedName>
        <fullName evidence="5">Saposin B-type domain-containing protein</fullName>
    </submittedName>
</protein>
<dbReference type="WBParaSite" id="L893_g16875.t1">
    <property type="protein sequence ID" value="L893_g16875.t1"/>
    <property type="gene ID" value="L893_g16875"/>
</dbReference>
<dbReference type="AlphaFoldDB" id="A0A1I7YJ69"/>
<dbReference type="Proteomes" id="UP000095287">
    <property type="component" value="Unplaced"/>
</dbReference>
<evidence type="ECO:0000313" key="4">
    <source>
        <dbReference type="Proteomes" id="UP000095287"/>
    </source>
</evidence>
<keyword evidence="1" id="KW-1015">Disulfide bond</keyword>
<reference evidence="5" key="1">
    <citation type="submission" date="2016-11" db="UniProtKB">
        <authorList>
            <consortium name="WormBaseParasite"/>
        </authorList>
    </citation>
    <scope>IDENTIFICATION</scope>
</reference>
<proteinExistence type="predicted"/>
<evidence type="ECO:0000256" key="2">
    <source>
        <dbReference type="SAM" id="SignalP"/>
    </source>
</evidence>
<dbReference type="SMART" id="SM00741">
    <property type="entry name" value="SapB"/>
    <property type="match status" value="1"/>
</dbReference>
<name>A0A1I7YJ69_9BILA</name>
<dbReference type="InterPro" id="IPR011001">
    <property type="entry name" value="Saposin-like"/>
</dbReference>
<evidence type="ECO:0000313" key="5">
    <source>
        <dbReference type="WBParaSite" id="L893_g16875.t1"/>
    </source>
</evidence>
<evidence type="ECO:0000259" key="3">
    <source>
        <dbReference type="PROSITE" id="PS50015"/>
    </source>
</evidence>
<dbReference type="Gene3D" id="1.10.225.10">
    <property type="entry name" value="Saposin-like"/>
    <property type="match status" value="1"/>
</dbReference>
<dbReference type="SUPFAM" id="SSF47862">
    <property type="entry name" value="Saposin"/>
    <property type="match status" value="1"/>
</dbReference>
<keyword evidence="4" id="KW-1185">Reference proteome</keyword>
<feature type="chain" id="PRO_5009312236" evidence="2">
    <location>
        <begin position="19"/>
        <end position="114"/>
    </location>
</feature>
<keyword evidence="2" id="KW-0732">Signal</keyword>
<evidence type="ECO:0000256" key="1">
    <source>
        <dbReference type="ARBA" id="ARBA00023157"/>
    </source>
</evidence>
<dbReference type="PROSITE" id="PS50015">
    <property type="entry name" value="SAP_B"/>
    <property type="match status" value="1"/>
</dbReference>
<feature type="signal peptide" evidence="2">
    <location>
        <begin position="1"/>
        <end position="18"/>
    </location>
</feature>
<feature type="domain" description="Saposin B-type" evidence="3">
    <location>
        <begin position="38"/>
        <end position="114"/>
    </location>
</feature>
<dbReference type="InterPro" id="IPR008139">
    <property type="entry name" value="SaposinB_dom"/>
</dbReference>
<organism evidence="4 5">
    <name type="scientific">Steinernema glaseri</name>
    <dbReference type="NCBI Taxonomy" id="37863"/>
    <lineage>
        <taxon>Eukaryota</taxon>
        <taxon>Metazoa</taxon>
        <taxon>Ecdysozoa</taxon>
        <taxon>Nematoda</taxon>
        <taxon>Chromadorea</taxon>
        <taxon>Rhabditida</taxon>
        <taxon>Tylenchina</taxon>
        <taxon>Panagrolaimomorpha</taxon>
        <taxon>Strongyloidoidea</taxon>
        <taxon>Steinernematidae</taxon>
        <taxon>Steinernema</taxon>
    </lineage>
</organism>
<sequence>MNKYTVVALFALLCLASAITIRKSAKEVFMTQTLAKMNGLLCDLCQDIVKDAENAGEEYSDHWLDDKIHEMCSRMGFFSDTCEQLLKDVVGDLDGLIKQKLSPEVCCKKVDLCD</sequence>
<accession>A0A1I7YJ69</accession>